<keyword evidence="3" id="KW-1185">Reference proteome</keyword>
<dbReference type="EMBL" id="KV892227">
    <property type="protein sequence ID" value="OON21216.1"/>
    <property type="molecule type" value="Genomic_DNA"/>
</dbReference>
<sequence length="100" mass="11638">MPRTGSRVLNEKNHGEKAIQTDGRSRVSRRIRRSESALLLAELKRSQLQKVLEMQPVRDEQDRQIQLMKADNDVKAARLMHPLSCCKDESVLMLRQFLRP</sequence>
<evidence type="ECO:0000313" key="2">
    <source>
        <dbReference type="EMBL" id="OON21216.1"/>
    </source>
</evidence>
<feature type="region of interest" description="Disordered" evidence="1">
    <location>
        <begin position="1"/>
        <end position="27"/>
    </location>
</feature>
<evidence type="ECO:0000256" key="1">
    <source>
        <dbReference type="SAM" id="MobiDB-lite"/>
    </source>
</evidence>
<organism evidence="2 3">
    <name type="scientific">Opisthorchis viverrini</name>
    <name type="common">Southeast Asian liver fluke</name>
    <dbReference type="NCBI Taxonomy" id="6198"/>
    <lineage>
        <taxon>Eukaryota</taxon>
        <taxon>Metazoa</taxon>
        <taxon>Spiralia</taxon>
        <taxon>Lophotrochozoa</taxon>
        <taxon>Platyhelminthes</taxon>
        <taxon>Trematoda</taxon>
        <taxon>Digenea</taxon>
        <taxon>Opisthorchiida</taxon>
        <taxon>Opisthorchiata</taxon>
        <taxon>Opisthorchiidae</taxon>
        <taxon>Opisthorchis</taxon>
    </lineage>
</organism>
<gene>
    <name evidence="2" type="ORF">X801_02892</name>
</gene>
<accession>A0A1S8X3H0</accession>
<name>A0A1S8X3H0_OPIVI</name>
<protein>
    <submittedName>
        <fullName evidence="2">Uncharacterized protein</fullName>
    </submittedName>
</protein>
<feature type="compositionally biased region" description="Basic and acidic residues" evidence="1">
    <location>
        <begin position="9"/>
        <end position="25"/>
    </location>
</feature>
<dbReference type="Proteomes" id="UP000243686">
    <property type="component" value="Unassembled WGS sequence"/>
</dbReference>
<proteinExistence type="predicted"/>
<reference evidence="2 3" key="1">
    <citation type="submission" date="2015-03" db="EMBL/GenBank/DDBJ databases">
        <title>Draft genome of the nematode, Opisthorchis viverrini.</title>
        <authorList>
            <person name="Mitreva M."/>
        </authorList>
    </citation>
    <scope>NUCLEOTIDE SEQUENCE [LARGE SCALE GENOMIC DNA]</scope>
    <source>
        <strain evidence="2">Khon Kaen</strain>
    </source>
</reference>
<dbReference type="AlphaFoldDB" id="A0A1S8X3H0"/>
<evidence type="ECO:0000313" key="3">
    <source>
        <dbReference type="Proteomes" id="UP000243686"/>
    </source>
</evidence>